<dbReference type="GO" id="GO:0046872">
    <property type="term" value="F:metal ion binding"/>
    <property type="evidence" value="ECO:0007669"/>
    <property type="project" value="UniProtKB-KW"/>
</dbReference>
<evidence type="ECO:0008006" key="8">
    <source>
        <dbReference type="Google" id="ProtNLM"/>
    </source>
</evidence>
<dbReference type="PANTHER" id="PTHR20854:SF4">
    <property type="entry name" value="INOSITOL-1-MONOPHOSPHATASE-RELATED"/>
    <property type="match status" value="1"/>
</dbReference>
<dbReference type="GO" id="GO:0008934">
    <property type="term" value="F:inositol monophosphate 1-phosphatase activity"/>
    <property type="evidence" value="ECO:0007669"/>
    <property type="project" value="TreeGrafter"/>
</dbReference>
<sequence>MSLDLLKGICGSALSAISGFSARSPPSSLREVVKRGAGGDLTKRIDKVAEDAAVSYLESAGFRGSLLSEELGVKRFGGEEYPLVVLDPVDGTTNATRGIALYSISAAIALGPRLSDVESAVVMEIPSGRAFWAERGSGAFLDGVPIRVNDGVDVPKSLAGLDFNVRGNREKVYEVLPVLLSVKHIRNLGSAALGLCYTASGALDFYLDNRLLLRVTDIAASVLILREAGAKVLDLEGNDLDCALELAERVELIAGCEKVCREVLSLIRRNARPKTWKKFSP</sequence>
<evidence type="ECO:0000313" key="7">
    <source>
        <dbReference type="Proteomes" id="UP000288215"/>
    </source>
</evidence>
<evidence type="ECO:0000256" key="1">
    <source>
        <dbReference type="ARBA" id="ARBA00001946"/>
    </source>
</evidence>
<comment type="cofactor">
    <cofactor evidence="1 5">
        <name>Mg(2+)</name>
        <dbReference type="ChEBI" id="CHEBI:18420"/>
    </cofactor>
</comment>
<organism evidence="6 7">
    <name type="scientific">Methanosuratincola subterraneus</name>
    <dbReference type="NCBI Taxonomy" id="2593994"/>
    <lineage>
        <taxon>Archaea</taxon>
        <taxon>Thermoproteota</taxon>
        <taxon>Methanosuratincolia</taxon>
        <taxon>Candidatus Methanomethylicales</taxon>
        <taxon>Candidatus Methanomethylicaceae</taxon>
        <taxon>Candidatus Methanosuratincola (ex Vanwonterghem et al. 2016)</taxon>
    </lineage>
</organism>
<reference evidence="6 7" key="1">
    <citation type="submission" date="2018-12" db="EMBL/GenBank/DDBJ databases">
        <title>The complete genome of the methanogenic archaea of the candidate phylum Verstraetearchaeota, obtained from the metagenome of underground thermal water.</title>
        <authorList>
            <person name="Kadnikov V.V."/>
            <person name="Mardanov A.V."/>
            <person name="Beletsky A.V."/>
            <person name="Karnachuk O.V."/>
            <person name="Ravin N.V."/>
        </authorList>
    </citation>
    <scope>NUCLEOTIDE SEQUENCE [LARGE SCALE GENOMIC DNA]</scope>
    <source>
        <strain evidence="6">Ch88</strain>
    </source>
</reference>
<feature type="binding site" evidence="5">
    <location>
        <position position="217"/>
    </location>
    <ligand>
        <name>Mg(2+)</name>
        <dbReference type="ChEBI" id="CHEBI:18420"/>
        <label>1</label>
        <note>catalytic</note>
    </ligand>
</feature>
<feature type="binding site" evidence="5">
    <location>
        <position position="90"/>
    </location>
    <ligand>
        <name>Mg(2+)</name>
        <dbReference type="ChEBI" id="CHEBI:18420"/>
        <label>2</label>
    </ligand>
</feature>
<dbReference type="GO" id="GO:0007165">
    <property type="term" value="P:signal transduction"/>
    <property type="evidence" value="ECO:0007669"/>
    <property type="project" value="TreeGrafter"/>
</dbReference>
<evidence type="ECO:0000313" key="6">
    <source>
        <dbReference type="EMBL" id="RWX73276.1"/>
    </source>
</evidence>
<dbReference type="Gene3D" id="3.30.540.10">
    <property type="entry name" value="Fructose-1,6-Bisphosphatase, subunit A, domain 1"/>
    <property type="match status" value="1"/>
</dbReference>
<dbReference type="Pfam" id="PF00459">
    <property type="entry name" value="Inositol_P"/>
    <property type="match status" value="1"/>
</dbReference>
<evidence type="ECO:0000256" key="4">
    <source>
        <dbReference type="ARBA" id="ARBA00022842"/>
    </source>
</evidence>
<protein>
    <recommendedName>
        <fullName evidence="8">Fructose-bisphosphatase</fullName>
    </recommendedName>
</protein>
<proteinExistence type="predicted"/>
<dbReference type="SUPFAM" id="SSF56655">
    <property type="entry name" value="Carbohydrate phosphatase"/>
    <property type="match status" value="1"/>
</dbReference>
<dbReference type="EMBL" id="RXGA01000003">
    <property type="protein sequence ID" value="RWX73276.1"/>
    <property type="molecule type" value="Genomic_DNA"/>
</dbReference>
<keyword evidence="3" id="KW-0378">Hydrolase</keyword>
<accession>A0A3S3VC47</accession>
<keyword evidence="2 5" id="KW-0479">Metal-binding</keyword>
<dbReference type="AlphaFoldDB" id="A0A3S3VC47"/>
<feature type="binding site" evidence="5">
    <location>
        <position position="69"/>
    </location>
    <ligand>
        <name>Mg(2+)</name>
        <dbReference type="ChEBI" id="CHEBI:18420"/>
        <label>1</label>
        <note>catalytic</note>
    </ligand>
</feature>
<dbReference type="GO" id="GO:0006020">
    <property type="term" value="P:inositol metabolic process"/>
    <property type="evidence" value="ECO:0007669"/>
    <property type="project" value="TreeGrafter"/>
</dbReference>
<evidence type="ECO:0000256" key="3">
    <source>
        <dbReference type="ARBA" id="ARBA00022801"/>
    </source>
</evidence>
<comment type="caution">
    <text evidence="6">The sequence shown here is derived from an EMBL/GenBank/DDBJ whole genome shotgun (WGS) entry which is preliminary data.</text>
</comment>
<dbReference type="FunFam" id="3.40.190.80:FF:000020">
    <property type="entry name" value="Fructose-1,6-bisphosphatase/inositol-1-monophosphatase"/>
    <property type="match status" value="1"/>
</dbReference>
<evidence type="ECO:0000256" key="5">
    <source>
        <dbReference type="PIRSR" id="PIRSR600760-2"/>
    </source>
</evidence>
<gene>
    <name evidence="6" type="ORF">Metus_1250</name>
</gene>
<name>A0A3S3VC47_METS7</name>
<keyword evidence="4 5" id="KW-0460">Magnesium</keyword>
<evidence type="ECO:0000256" key="2">
    <source>
        <dbReference type="ARBA" id="ARBA00022723"/>
    </source>
</evidence>
<dbReference type="Proteomes" id="UP000288215">
    <property type="component" value="Unassembled WGS sequence"/>
</dbReference>
<dbReference type="PANTHER" id="PTHR20854">
    <property type="entry name" value="INOSITOL MONOPHOSPHATASE"/>
    <property type="match status" value="1"/>
</dbReference>
<feature type="binding site" evidence="5">
    <location>
        <position position="87"/>
    </location>
    <ligand>
        <name>Mg(2+)</name>
        <dbReference type="ChEBI" id="CHEBI:18420"/>
        <label>1</label>
        <note>catalytic</note>
    </ligand>
</feature>
<dbReference type="Gene3D" id="3.40.190.80">
    <property type="match status" value="1"/>
</dbReference>
<dbReference type="PRINTS" id="PR00377">
    <property type="entry name" value="IMPHPHTASES"/>
</dbReference>
<dbReference type="InterPro" id="IPR000760">
    <property type="entry name" value="Inositol_monophosphatase-like"/>
</dbReference>